<dbReference type="InterPro" id="IPR002328">
    <property type="entry name" value="ADH_Zn_CS"/>
</dbReference>
<dbReference type="Gene3D" id="3.40.50.720">
    <property type="entry name" value="NAD(P)-binding Rossmann-like Domain"/>
    <property type="match status" value="1"/>
</dbReference>
<dbReference type="GO" id="GO:0008270">
    <property type="term" value="F:zinc ion binding"/>
    <property type="evidence" value="ECO:0007669"/>
    <property type="project" value="InterPro"/>
</dbReference>
<evidence type="ECO:0000256" key="6">
    <source>
        <dbReference type="ARBA" id="ARBA00023027"/>
    </source>
</evidence>
<dbReference type="SUPFAM" id="SSF50129">
    <property type="entry name" value="GroES-like"/>
    <property type="match status" value="1"/>
</dbReference>
<dbReference type="OrthoDB" id="9806940at2"/>
<dbReference type="GO" id="GO:0004022">
    <property type="term" value="F:alcohol dehydrogenase (NAD+) activity"/>
    <property type="evidence" value="ECO:0007669"/>
    <property type="project" value="TreeGrafter"/>
</dbReference>
<dbReference type="InterPro" id="IPR013149">
    <property type="entry name" value="ADH-like_C"/>
</dbReference>
<evidence type="ECO:0000259" key="8">
    <source>
        <dbReference type="SMART" id="SM00829"/>
    </source>
</evidence>
<keyword evidence="3 7" id="KW-0479">Metal-binding</keyword>
<evidence type="ECO:0000256" key="4">
    <source>
        <dbReference type="ARBA" id="ARBA00022833"/>
    </source>
</evidence>
<dbReference type="PANTHER" id="PTHR42940:SF7">
    <property type="entry name" value="ALCOHOL DEHYDROGENASE-LIKE N-TERMINAL DOMAIN-CONTAINING PROTEIN"/>
    <property type="match status" value="1"/>
</dbReference>
<protein>
    <submittedName>
        <fullName evidence="9">Propanol-preferring alcohol dehydrogenase</fullName>
    </submittedName>
</protein>
<organism evidence="9 10">
    <name type="scientific">Edaphobacter modestus</name>
    <dbReference type="NCBI Taxonomy" id="388466"/>
    <lineage>
        <taxon>Bacteria</taxon>
        <taxon>Pseudomonadati</taxon>
        <taxon>Acidobacteriota</taxon>
        <taxon>Terriglobia</taxon>
        <taxon>Terriglobales</taxon>
        <taxon>Acidobacteriaceae</taxon>
        <taxon>Edaphobacter</taxon>
    </lineage>
</organism>
<dbReference type="Proteomes" id="UP000292958">
    <property type="component" value="Unassembled WGS sequence"/>
</dbReference>
<keyword evidence="5" id="KW-0560">Oxidoreductase</keyword>
<dbReference type="PROSITE" id="PS00059">
    <property type="entry name" value="ADH_ZINC"/>
    <property type="match status" value="1"/>
</dbReference>
<keyword evidence="10" id="KW-1185">Reference proteome</keyword>
<evidence type="ECO:0000256" key="1">
    <source>
        <dbReference type="ARBA" id="ARBA00001947"/>
    </source>
</evidence>
<dbReference type="CDD" id="cd08296">
    <property type="entry name" value="CAD_like"/>
    <property type="match status" value="1"/>
</dbReference>
<dbReference type="Pfam" id="PF00107">
    <property type="entry name" value="ADH_zinc_N"/>
    <property type="match status" value="1"/>
</dbReference>
<evidence type="ECO:0000256" key="5">
    <source>
        <dbReference type="ARBA" id="ARBA00023002"/>
    </source>
</evidence>
<gene>
    <name evidence="9" type="ORF">BDD14_1858</name>
</gene>
<dbReference type="FunFam" id="3.40.50.720:FF:000039">
    <property type="entry name" value="Alcohol dehydrogenase AdhP"/>
    <property type="match status" value="1"/>
</dbReference>
<comment type="cofactor">
    <cofactor evidence="1 7">
        <name>Zn(2+)</name>
        <dbReference type="ChEBI" id="CHEBI:29105"/>
    </cofactor>
</comment>
<dbReference type="InterPro" id="IPR011032">
    <property type="entry name" value="GroES-like_sf"/>
</dbReference>
<evidence type="ECO:0000313" key="9">
    <source>
        <dbReference type="EMBL" id="RZU40402.1"/>
    </source>
</evidence>
<dbReference type="Gene3D" id="3.90.180.10">
    <property type="entry name" value="Medium-chain alcohol dehydrogenases, catalytic domain"/>
    <property type="match status" value="1"/>
</dbReference>
<dbReference type="SMART" id="SM00829">
    <property type="entry name" value="PKS_ER"/>
    <property type="match status" value="1"/>
</dbReference>
<reference evidence="9 10" key="1">
    <citation type="submission" date="2019-02" db="EMBL/GenBank/DDBJ databases">
        <title>Genomic Encyclopedia of Archaeal and Bacterial Type Strains, Phase II (KMG-II): from individual species to whole genera.</title>
        <authorList>
            <person name="Goeker M."/>
        </authorList>
    </citation>
    <scope>NUCLEOTIDE SEQUENCE [LARGE SCALE GENOMIC DNA]</scope>
    <source>
        <strain evidence="9 10">DSM 18101</strain>
    </source>
</reference>
<comment type="caution">
    <text evidence="9">The sequence shown here is derived from an EMBL/GenBank/DDBJ whole genome shotgun (WGS) entry which is preliminary data.</text>
</comment>
<evidence type="ECO:0000256" key="7">
    <source>
        <dbReference type="RuleBase" id="RU361277"/>
    </source>
</evidence>
<dbReference type="EMBL" id="SHKW01000001">
    <property type="protein sequence ID" value="RZU40402.1"/>
    <property type="molecule type" value="Genomic_DNA"/>
</dbReference>
<dbReference type="SUPFAM" id="SSF51735">
    <property type="entry name" value="NAD(P)-binding Rossmann-fold domains"/>
    <property type="match status" value="1"/>
</dbReference>
<keyword evidence="4 7" id="KW-0862">Zinc</keyword>
<comment type="similarity">
    <text evidence="2 7">Belongs to the zinc-containing alcohol dehydrogenase family.</text>
</comment>
<dbReference type="Pfam" id="PF08240">
    <property type="entry name" value="ADH_N"/>
    <property type="match status" value="1"/>
</dbReference>
<evidence type="ECO:0000256" key="2">
    <source>
        <dbReference type="ARBA" id="ARBA00008072"/>
    </source>
</evidence>
<feature type="domain" description="Enoyl reductase (ER)" evidence="8">
    <location>
        <begin position="14"/>
        <end position="334"/>
    </location>
</feature>
<dbReference type="RefSeq" id="WP_130418467.1">
    <property type="nucleotide sequence ID" value="NZ_SHKW01000001.1"/>
</dbReference>
<proteinExistence type="inferred from homology"/>
<keyword evidence="6" id="KW-0520">NAD</keyword>
<dbReference type="GO" id="GO:0005737">
    <property type="term" value="C:cytoplasm"/>
    <property type="evidence" value="ECO:0007669"/>
    <property type="project" value="TreeGrafter"/>
</dbReference>
<dbReference type="InterPro" id="IPR020843">
    <property type="entry name" value="ER"/>
</dbReference>
<accession>A0A4Q7YRH9</accession>
<sequence length="337" mass="35020">MGKTYRAVEITKPGTVHLIERPVVAPIAGQVRIRVQACGVCHSDAGTVEGQLPGVVYPRVPGHEAIGQIEEIGPGVTSWQVGQRVGVGFFGGEDGTCETCRRGDTAYCQNPIITGVTSDGGYAEMMIAEARALALIPDELKSEDAAPLVCAGITTFNALRNAGRAGDTVAIQGIGGLGHLGVQYAKKMGFRTVAIGFGPDREHLAPKLGAHVYIDAKAEDAGAALQKLGGADVILATAPSGAAIASLLPGLSVRGKLVVVGVSGDPIPVNGVPLIFGGRSVIGSLTGRAIETQDTLDFSVLTDVRPMIETLPLEKAEEAYRRMMSGEARFRVVLTMA</sequence>
<dbReference type="InterPro" id="IPR036291">
    <property type="entry name" value="NAD(P)-bd_dom_sf"/>
</dbReference>
<dbReference type="AlphaFoldDB" id="A0A4Q7YRH9"/>
<dbReference type="InterPro" id="IPR013154">
    <property type="entry name" value="ADH-like_N"/>
</dbReference>
<name>A0A4Q7YRH9_9BACT</name>
<evidence type="ECO:0000256" key="3">
    <source>
        <dbReference type="ARBA" id="ARBA00022723"/>
    </source>
</evidence>
<dbReference type="PANTHER" id="PTHR42940">
    <property type="entry name" value="ALCOHOL DEHYDROGENASE 1-RELATED"/>
    <property type="match status" value="1"/>
</dbReference>
<evidence type="ECO:0000313" key="10">
    <source>
        <dbReference type="Proteomes" id="UP000292958"/>
    </source>
</evidence>